<protein>
    <submittedName>
        <fullName evidence="3">Acyltransferase 3</fullName>
    </submittedName>
</protein>
<dbReference type="PANTHER" id="PTHR23028">
    <property type="entry name" value="ACETYLTRANSFERASE"/>
    <property type="match status" value="1"/>
</dbReference>
<dbReference type="Proteomes" id="UP000064967">
    <property type="component" value="Chromosome"/>
</dbReference>
<dbReference type="PANTHER" id="PTHR23028:SF53">
    <property type="entry name" value="ACYL_TRANSF_3 DOMAIN-CONTAINING PROTEIN"/>
    <property type="match status" value="1"/>
</dbReference>
<dbReference type="OrthoDB" id="5501619at2"/>
<dbReference type="EMBL" id="CP012333">
    <property type="protein sequence ID" value="AKU99239.1"/>
    <property type="molecule type" value="Genomic_DNA"/>
</dbReference>
<feature type="transmembrane region" description="Helical" evidence="1">
    <location>
        <begin position="111"/>
        <end position="132"/>
    </location>
</feature>
<gene>
    <name evidence="3" type="ORF">AKJ09_05903</name>
</gene>
<evidence type="ECO:0000256" key="1">
    <source>
        <dbReference type="SAM" id="Phobius"/>
    </source>
</evidence>
<dbReference type="GO" id="GO:0000271">
    <property type="term" value="P:polysaccharide biosynthetic process"/>
    <property type="evidence" value="ECO:0007669"/>
    <property type="project" value="TreeGrafter"/>
</dbReference>
<keyword evidence="1" id="KW-0812">Transmembrane</keyword>
<feature type="transmembrane region" description="Helical" evidence="1">
    <location>
        <begin position="947"/>
        <end position="966"/>
    </location>
</feature>
<feature type="transmembrane region" description="Helical" evidence="1">
    <location>
        <begin position="419"/>
        <end position="441"/>
    </location>
</feature>
<evidence type="ECO:0000259" key="2">
    <source>
        <dbReference type="Pfam" id="PF01757"/>
    </source>
</evidence>
<feature type="transmembrane region" description="Helical" evidence="1">
    <location>
        <begin position="163"/>
        <end position="180"/>
    </location>
</feature>
<feature type="transmembrane region" description="Helical" evidence="1">
    <location>
        <begin position="319"/>
        <end position="337"/>
    </location>
</feature>
<feature type="transmembrane region" description="Helical" evidence="1">
    <location>
        <begin position="972"/>
        <end position="992"/>
    </location>
</feature>
<keyword evidence="1" id="KW-0472">Membrane</keyword>
<feature type="transmembrane region" description="Helical" evidence="1">
    <location>
        <begin position="227"/>
        <end position="247"/>
    </location>
</feature>
<evidence type="ECO:0000313" key="4">
    <source>
        <dbReference type="Proteomes" id="UP000064967"/>
    </source>
</evidence>
<organism evidence="3 4">
    <name type="scientific">Labilithrix luteola</name>
    <dbReference type="NCBI Taxonomy" id="1391654"/>
    <lineage>
        <taxon>Bacteria</taxon>
        <taxon>Pseudomonadati</taxon>
        <taxon>Myxococcota</taxon>
        <taxon>Polyangia</taxon>
        <taxon>Polyangiales</taxon>
        <taxon>Labilitrichaceae</taxon>
        <taxon>Labilithrix</taxon>
    </lineage>
</organism>
<feature type="transmembrane region" description="Helical" evidence="1">
    <location>
        <begin position="1051"/>
        <end position="1072"/>
    </location>
</feature>
<keyword evidence="1" id="KW-1133">Transmembrane helix</keyword>
<dbReference type="KEGG" id="llu:AKJ09_05903"/>
<reference evidence="3 4" key="1">
    <citation type="submission" date="2015-08" db="EMBL/GenBank/DDBJ databases">
        <authorList>
            <person name="Babu N.S."/>
            <person name="Beckwith C.J."/>
            <person name="Beseler K.G."/>
            <person name="Brison A."/>
            <person name="Carone J.V."/>
            <person name="Caskin T.P."/>
            <person name="Diamond M."/>
            <person name="Durham M.E."/>
            <person name="Foxe J.M."/>
            <person name="Go M."/>
            <person name="Henderson B.A."/>
            <person name="Jones I.B."/>
            <person name="McGettigan J.A."/>
            <person name="Micheletti S.J."/>
            <person name="Nasrallah M.E."/>
            <person name="Ortiz D."/>
            <person name="Piller C.R."/>
            <person name="Privatt S.R."/>
            <person name="Schneider S.L."/>
            <person name="Sharp S."/>
            <person name="Smith T.C."/>
            <person name="Stanton J.D."/>
            <person name="Ullery H.E."/>
            <person name="Wilson R.J."/>
            <person name="Serrano M.G."/>
            <person name="Buck G."/>
            <person name="Lee V."/>
            <person name="Wang Y."/>
            <person name="Carvalho R."/>
            <person name="Voegtly L."/>
            <person name="Shi R."/>
            <person name="Duckworth R."/>
            <person name="Johnson A."/>
            <person name="Loviza R."/>
            <person name="Walstead R."/>
            <person name="Shah Z."/>
            <person name="Kiflezghi M."/>
            <person name="Wade K."/>
            <person name="Ball S.L."/>
            <person name="Bradley K.W."/>
            <person name="Asai D.J."/>
            <person name="Bowman C.A."/>
            <person name="Russell D.A."/>
            <person name="Pope W.H."/>
            <person name="Jacobs-Sera D."/>
            <person name="Hendrix R.W."/>
            <person name="Hatfull G.F."/>
        </authorList>
    </citation>
    <scope>NUCLEOTIDE SEQUENCE [LARGE SCALE GENOMIC DNA]</scope>
    <source>
        <strain evidence="3 4">DSM 27648</strain>
    </source>
</reference>
<feature type="transmembrane region" description="Helical" evidence="1">
    <location>
        <begin position="708"/>
        <end position="724"/>
    </location>
</feature>
<feature type="transmembrane region" description="Helical" evidence="1">
    <location>
        <begin position="26"/>
        <end position="45"/>
    </location>
</feature>
<feature type="transmembrane region" description="Helical" evidence="1">
    <location>
        <begin position="357"/>
        <end position="377"/>
    </location>
</feature>
<feature type="transmembrane region" description="Helical" evidence="1">
    <location>
        <begin position="277"/>
        <end position="299"/>
    </location>
</feature>
<keyword evidence="4" id="KW-1185">Reference proteome</keyword>
<feature type="transmembrane region" description="Helical" evidence="1">
    <location>
        <begin position="744"/>
        <end position="769"/>
    </location>
</feature>
<feature type="transmembrane region" description="Helical" evidence="1">
    <location>
        <begin position="1004"/>
        <end position="1031"/>
    </location>
</feature>
<feature type="domain" description="Acyltransferase 3" evidence="2">
    <location>
        <begin position="702"/>
        <end position="1053"/>
    </location>
</feature>
<dbReference type="STRING" id="1391654.AKJ09_05903"/>
<dbReference type="InterPro" id="IPR002656">
    <property type="entry name" value="Acyl_transf_3_dom"/>
</dbReference>
<dbReference type="AlphaFoldDB" id="A0A0K1Q1G7"/>
<proteinExistence type="predicted"/>
<feature type="transmembrane region" description="Helical" evidence="1">
    <location>
        <begin position="462"/>
        <end position="480"/>
    </location>
</feature>
<dbReference type="InterPro" id="IPR050879">
    <property type="entry name" value="Acyltransferase_3"/>
</dbReference>
<keyword evidence="3" id="KW-0012">Acyltransferase</keyword>
<feature type="transmembrane region" description="Helical" evidence="1">
    <location>
        <begin position="639"/>
        <end position="660"/>
    </location>
</feature>
<feature type="transmembrane region" description="Helical" evidence="1">
    <location>
        <begin position="866"/>
        <end position="887"/>
    </location>
</feature>
<keyword evidence="3" id="KW-0808">Transferase</keyword>
<accession>A0A0K1Q1G7</accession>
<feature type="transmembrane region" description="Helical" evidence="1">
    <location>
        <begin position="789"/>
        <end position="814"/>
    </location>
</feature>
<dbReference type="RefSeq" id="WP_146650602.1">
    <property type="nucleotide sequence ID" value="NZ_CP012333.1"/>
</dbReference>
<name>A0A0K1Q1G7_9BACT</name>
<sequence length="1085" mass="119160">MADGAEAKRAVRAANATNATSTRARLAVAGVALAFYALFILRTSFSIGGTRYFVLFEDAMISMRYARHLAAGDGLVWNVGEPPIEGFTNLLWVLWMSVAHTLGLSESKVSLFIMLTGVAILLATGLVVSKIARKIVDAPWVPVAVLAATLFDYPLVFWTLRGMEVGALALFVYTLLWLVLENEDEFSLPRSLLMGALTAGALLIRSDSVVPVGLICLYGFLTCSRRFVFAACIGAFAGTAVGGQTLFRKAYFHESLPNTYFLKLYKISALARIKRGAFVALEVLTMHLAVPVSIVLANLGFDRELLTRSGLEKIAKNKLLRRQVLLGTLFAAQIGYATYVGGDAWEWMLYANRYMCIGMPALIVLVAVVLSQVVASADKESSQLFARRLSIALVGCGLLLVALNVFAKKFPEQGIAATITFSKKAFAIGGALVFAGALLRLRDMREGIAQGLTALRRRVGKQHTVTAAALALMAIVWLPAHLLPFAQWATQNAAQYKDEANYTRLGILIRETTPPELRMAVAAAGATPYFAQRPTEDLLGKNDRHVAKLEPRGVFSPGHDKWDYQYSLGERKSDLIVETVDVNEADDAYISSLGFEKLENGMRLRTSAPVVHRDILGREMTDGATLFTALGELGKSLPAGLLGIDIVMVLAFGLVIGGAFRGIVRDHESFEDLSPIALEEEAPLDDSARAALKGAEARAIPTLDGMRGIAVLLVLMFHFAWTFPGDDGVPATTFIDKIATHVHAFLWSGWTGVDLFFVLSGYLITRGLVTPSKKPLGTRMKSFWMRRVLRIFPLYYAFIIVGTIIGLALGTGWIPGPSYWLYMQNYTLAFDDEVLRWTAHFWSLAIEEQFYFVWPIVALMVSRKKLIPTILVLVPAVVMLRGLLVFKGAQISAVADLLHDTNGIAKFVYRATFTRADGLLLGAFVAVTQREVSHPVSIAWRRLRFPIFVSTAVALAGLYVLAHGLNDYDRRIMGVGYVTLALFFASTISLCADEQIGEKTRAFLSWRPLVACGKVSYGMYIFHWPLVVLLVPRLEKMHVGMPVATQMALDTGVILGCIAIIYVVATISFRFFETPFLKLKGRFHD</sequence>
<dbReference type="GO" id="GO:0016747">
    <property type="term" value="F:acyltransferase activity, transferring groups other than amino-acyl groups"/>
    <property type="evidence" value="ECO:0007669"/>
    <property type="project" value="InterPro"/>
</dbReference>
<dbReference type="GO" id="GO:0016020">
    <property type="term" value="C:membrane"/>
    <property type="evidence" value="ECO:0007669"/>
    <property type="project" value="TreeGrafter"/>
</dbReference>
<dbReference type="Pfam" id="PF01757">
    <property type="entry name" value="Acyl_transf_3"/>
    <property type="match status" value="1"/>
</dbReference>
<feature type="transmembrane region" description="Helical" evidence="1">
    <location>
        <begin position="389"/>
        <end position="407"/>
    </location>
</feature>
<evidence type="ECO:0000313" key="3">
    <source>
        <dbReference type="EMBL" id="AKU99239.1"/>
    </source>
</evidence>
<feature type="transmembrane region" description="Helical" evidence="1">
    <location>
        <begin position="192"/>
        <end position="220"/>
    </location>
</feature>